<organism evidence="5">
    <name type="scientific">Sorangium cellulosum</name>
    <name type="common">Polyangium cellulosum</name>
    <dbReference type="NCBI Taxonomy" id="56"/>
    <lineage>
        <taxon>Bacteria</taxon>
        <taxon>Pseudomonadati</taxon>
        <taxon>Myxococcota</taxon>
        <taxon>Polyangia</taxon>
        <taxon>Polyangiales</taxon>
        <taxon>Polyangiaceae</taxon>
        <taxon>Sorangium</taxon>
    </lineage>
</organism>
<gene>
    <name evidence="4" type="primary">yacK</name>
    <name evidence="4" type="ORF">SOCEGT47_019290</name>
</gene>
<evidence type="ECO:0000256" key="3">
    <source>
        <dbReference type="SAM" id="SignalP"/>
    </source>
</evidence>
<dbReference type="PROSITE" id="PS51257">
    <property type="entry name" value="PROKAR_LIPOPROTEIN"/>
    <property type="match status" value="1"/>
</dbReference>
<evidence type="ECO:0000313" key="4">
    <source>
        <dbReference type="EMBL" id="AUX21445.1"/>
    </source>
</evidence>
<dbReference type="InterPro" id="IPR002355">
    <property type="entry name" value="Cu_oxidase_Cu_BS"/>
</dbReference>
<evidence type="ECO:0000256" key="1">
    <source>
        <dbReference type="ARBA" id="ARBA00022723"/>
    </source>
</evidence>
<dbReference type="Proteomes" id="UP000295781">
    <property type="component" value="Chromosome"/>
</dbReference>
<feature type="region of interest" description="Disordered" evidence="2">
    <location>
        <begin position="22"/>
        <end position="46"/>
    </location>
</feature>
<dbReference type="SUPFAM" id="SSF49503">
    <property type="entry name" value="Cupredoxins"/>
    <property type="match status" value="4"/>
</dbReference>
<dbReference type="EMBL" id="CP012670">
    <property type="protein sequence ID" value="AUX21445.1"/>
    <property type="molecule type" value="Genomic_DNA"/>
</dbReference>
<dbReference type="InterPro" id="IPR008972">
    <property type="entry name" value="Cupredoxin"/>
</dbReference>
<sequence>MKLYWLWGCAMATIAVAGCSDASAPPETEGVAPGEEALVGSSHSPGSGRTVYADVVAIDQTVVYDRSGAFNPGGMVYALRRDVVAADPSRPVGPGNATLRPGKRPRPLVLRVNAGDELVISFTNWLAPSGATLRALSPTTRHASIHVVGLQIRNIDALGGNIGQNDSALAAPGETRTYELFAGREGTFLMHSAGAMAGADGTGRPLRQISQSLFGAVHVEPRGAIAYRSQVTAAELEAVTYDTNPDGTPRIDYEAVDPSGVPILRMINDEGEIVHGDLNAIITGFDRTEVGTAASVDEGYFREFTVIFHDDLGGLQAFPELQRDPVYHGVRSGFGVNYGAASLGNAVLANRSKLGPSKDCAECKFEEFFLSSWVIGDPALNIERDPDNNAVRALYPDDPSNVSHGYLGDPVRIRNLNHGPSDTHVFHVHAHQWRRSPGNDNSAYIDSQTIGPKAAFTYDISYGGGGNRNLTPGDAIVHCHLYPHFVQGMWGLWRSHDVFEAGTPDRSLPDGEIAEGTPTPAVVPIPDVAMPPMPTYAPTKVRLPSGRKVVRPALPGYPHYIAALPGHRAPQPPRDVEHDGGLPRHVITSVPPGAVERGARGPFDVQIYEANVKLLPSDGTRAERAASSFHAGQFPGAVRATTRYGFPAKGYPAFTPKGKRALFLVNGQPPAPGAPYADPCPPGAPVRTYRAAYVQIDATVNRAGWHDPQARTIVLEEDYDATLEGTRPPEPLFIRAESGECVVFHATNTIPDALEADGFQMFTQTDVIGQHIHLVKYDVTSSDGGANGFNYEDGTLAAQEVVSRINAANAAGGAFVADGAVAESGRRVMLEAKPHPRLASAPLGAQTTTQRWFADPIATRAGKDRALGTAFTHDHFAPSSHQHHGLYAALVVEPAGSSWRDPETGEIFGTRRDGGPTSYRADILFPPGDGRAPFREYNLSFADYAIVYDECGNPVNPPSYELAPLPEAVAHVGVLQEPLSWRDPGAGLINYRHEPIPLRIARRSCATGRVTPKRGAAGEMHNVFSSRVHDDPFTPLLRAYEGDRAIIRLIQGTQSEQHVFSLHGKKWLNESADPDSGYANGQAIGVSEQMDFELAADPVFTRDRRGVDYLYQSATTDDLWEGMWGLMRVYSERRRDLLPLSSDAPPPKSRRARERVCPPDARVRKYVVHAITAQGNLPGDRLTYNEKYGLYDPDAILFVDEDDLDDVRTGARAPEPLVLRAAAGECVEVTLVNDLPDEPPKTPHWNYNPPIVGGFNVNQVRTSNRVGLHPQLVAYDVMTSDGANIGQNRDQTVAPGRRRTYTWYAGDVAVTRRGRLRWQPIELGAINLKDMADVVNHGMHGAIGALIVEPEGATWHLEPGTRASAQVAYRDESGAARRFRELVLFYQDEVALHSDDPRFQCADPSLRCGTALRNLVGDTDADGTGHKAFNYRTEPLWARLGVAPDTRLGGVEDLDLSAIFSSAEHGDPATPLFTVGRHDTLRIRVLQPSGHRRQHSFSLWGAEWAFNPWAKGSSSRFMGPNDASFVIGAQGGIGPMTAWNVNPSFRAGGKFAVPGDRLYIDQGAATAADGLWGLVRVTP</sequence>
<accession>A0A3S7UWD4</accession>
<reference evidence="5" key="2">
    <citation type="journal article" date="2018" name="J. Ind. Microbiol. Biotechnol.">
        <title>Genome mining reveals uncommon alkylpyrones as type III PKS products from myxobacteria.</title>
        <authorList>
            <person name="Hug J.J."/>
            <person name="Panter F."/>
            <person name="Krug D."/>
            <person name="Muller R."/>
        </authorList>
    </citation>
    <scope>NUCLEOTIDE SEQUENCE</scope>
    <source>
        <strain evidence="5">So ceGT47</strain>
    </source>
</reference>
<protein>
    <submittedName>
        <fullName evidence="5">Multicopper oxidase</fullName>
    </submittedName>
</protein>
<dbReference type="Gene3D" id="2.60.40.420">
    <property type="entry name" value="Cupredoxins - blue copper proteins"/>
    <property type="match status" value="5"/>
</dbReference>
<reference evidence="4 6" key="1">
    <citation type="submission" date="2015-09" db="EMBL/GenBank/DDBJ databases">
        <title>Sorangium comparison.</title>
        <authorList>
            <person name="Zaburannyi N."/>
            <person name="Bunk B."/>
            <person name="Overmann J."/>
            <person name="Mueller R."/>
        </authorList>
    </citation>
    <scope>NUCLEOTIDE SEQUENCE [LARGE SCALE GENOMIC DNA]</scope>
    <source>
        <strain evidence="4 6">So ceGT47</strain>
    </source>
</reference>
<evidence type="ECO:0000313" key="6">
    <source>
        <dbReference type="Proteomes" id="UP000295781"/>
    </source>
</evidence>
<proteinExistence type="predicted"/>
<keyword evidence="1" id="KW-0479">Metal-binding</keyword>
<evidence type="ECO:0000256" key="2">
    <source>
        <dbReference type="SAM" id="MobiDB-lite"/>
    </source>
</evidence>
<dbReference type="EMBL" id="MH908892">
    <property type="protein sequence ID" value="AYM53058.1"/>
    <property type="molecule type" value="Genomic_DNA"/>
</dbReference>
<keyword evidence="3" id="KW-0732">Signal</keyword>
<dbReference type="PROSITE" id="PS00080">
    <property type="entry name" value="MULTICOPPER_OXIDASE2"/>
    <property type="match status" value="1"/>
</dbReference>
<dbReference type="GO" id="GO:0005507">
    <property type="term" value="F:copper ion binding"/>
    <property type="evidence" value="ECO:0007669"/>
    <property type="project" value="InterPro"/>
</dbReference>
<name>A0A3S7UWD4_SORCE</name>
<feature type="signal peptide" evidence="3">
    <location>
        <begin position="1"/>
        <end position="17"/>
    </location>
</feature>
<dbReference type="OrthoDB" id="345021at2"/>
<feature type="chain" id="PRO_5036095253" evidence="3">
    <location>
        <begin position="18"/>
        <end position="1579"/>
    </location>
</feature>
<evidence type="ECO:0000313" key="5">
    <source>
        <dbReference type="EMBL" id="AYM53058.1"/>
    </source>
</evidence>